<comment type="caution">
    <text evidence="1">The sequence shown here is derived from an EMBL/GenBank/DDBJ whole genome shotgun (WGS) entry which is preliminary data.</text>
</comment>
<evidence type="ECO:0000313" key="1">
    <source>
        <dbReference type="EMBL" id="KAK2726213.1"/>
    </source>
</evidence>
<organism evidence="1 2">
    <name type="scientific">Artemia franciscana</name>
    <name type="common">Brine shrimp</name>
    <name type="synonym">Artemia sanfranciscana</name>
    <dbReference type="NCBI Taxonomy" id="6661"/>
    <lineage>
        <taxon>Eukaryota</taxon>
        <taxon>Metazoa</taxon>
        <taxon>Ecdysozoa</taxon>
        <taxon>Arthropoda</taxon>
        <taxon>Crustacea</taxon>
        <taxon>Branchiopoda</taxon>
        <taxon>Anostraca</taxon>
        <taxon>Artemiidae</taxon>
        <taxon>Artemia</taxon>
    </lineage>
</organism>
<gene>
    <name evidence="1" type="ORF">QYM36_000611</name>
</gene>
<reference evidence="1" key="1">
    <citation type="submission" date="2023-07" db="EMBL/GenBank/DDBJ databases">
        <title>Chromosome-level genome assembly of Artemia franciscana.</title>
        <authorList>
            <person name="Jo E."/>
        </authorList>
    </citation>
    <scope>NUCLEOTIDE SEQUENCE</scope>
    <source>
        <tissue evidence="1">Whole body</tissue>
    </source>
</reference>
<feature type="non-terminal residue" evidence="1">
    <location>
        <position position="1"/>
    </location>
</feature>
<sequence length="63" mass="7607">KAIFRKVYSKKNEDKRMLESARCYTEGRLCTFTGERRSETKEEHGDIRYFRCLENWDTLCAVH</sequence>
<keyword evidence="2" id="KW-1185">Reference proteome</keyword>
<proteinExistence type="predicted"/>
<accession>A0AA88IDM7</accession>
<evidence type="ECO:0000313" key="2">
    <source>
        <dbReference type="Proteomes" id="UP001187531"/>
    </source>
</evidence>
<dbReference type="Proteomes" id="UP001187531">
    <property type="component" value="Unassembled WGS sequence"/>
</dbReference>
<name>A0AA88IDM7_ARTSF</name>
<protein>
    <submittedName>
        <fullName evidence="1">Uncharacterized protein</fullName>
    </submittedName>
</protein>
<dbReference type="EMBL" id="JAVRJZ010000002">
    <property type="protein sequence ID" value="KAK2726213.1"/>
    <property type="molecule type" value="Genomic_DNA"/>
</dbReference>
<dbReference type="AlphaFoldDB" id="A0AA88IDM7"/>